<sequence>MNVKDISFHEFSNVNVERWIQEVEKTLKGKSLDSLQKETYEGIFLKPLYCFEDIQHLTYVDDLPGKDSYVRGTKASGYLQKGWEIAQEIDAPDTKQCNQLLHSSLKRGQTMIALHLDDATSTYIDADFADERDIGKGVSISHLQDMEQLFQGLSLSEYPLFINTQFTSLPFISLLTGYCEKHGISLKSLSGTIGMDPLGSIAKMGVAPIQLQKMYDHMTDITKWSSLQENSLKTILVTSHPYHNSGANAVQELAYVMATAVEYIDECLKRGLSLKAVVERMTISFSVSSNLFMEVAKLRAFKVLWTNVIRAFKEDEVMITPFIHAKTSLITKTKYDAHTNMLRGTVEAFAAVLGGIDALHVSPYDTLLQPCSEFSNRIARNTQLILQKEAHLTKVIDPAGGSWYVESLTNQLAEKAWELFQQIESKGGMYESLKQGFVQSQITETLEKRQSTISKRKERIVGVTHYTNLNEQISERQNDFACNRVEALKQYRQEYSTDIKEIDLHKDLLTAYKESLLKGATLGSVMEHIKLHSEREEVILLPIWRKAELFEQLRMRVDKENATRENPLTVGVILLSNERLTNQRADFAQSFVQSSGMKVETSHLLHSAYDAVDWIKQHPYDAFVVCGTSENYEDVLADILSFVKGDNQPFYIVGQPTGIEQQSLVQAGLSGVITEQDNTVQVMNQLLDQLGVK</sequence>
<reference evidence="7 8" key="1">
    <citation type="submission" date="2021-01" db="EMBL/GenBank/DDBJ databases">
        <title>Genomic Encyclopedia of Type Strains, Phase IV (KMG-IV): sequencing the most valuable type-strain genomes for metagenomic binning, comparative biology and taxonomic classification.</title>
        <authorList>
            <person name="Goeker M."/>
        </authorList>
    </citation>
    <scope>NUCLEOTIDE SEQUENCE [LARGE SCALE GENOMIC DNA]</scope>
    <source>
        <strain evidence="7 8">DSM 104297</strain>
    </source>
</reference>
<dbReference type="PANTHER" id="PTHR48101">
    <property type="entry name" value="METHYLMALONYL-COA MUTASE, MITOCHONDRIAL-RELATED"/>
    <property type="match status" value="1"/>
</dbReference>
<proteinExistence type="inferred from homology"/>
<dbReference type="PANTHER" id="PTHR48101:SF4">
    <property type="entry name" value="METHYLMALONYL-COA MUTASE, MITOCHONDRIAL"/>
    <property type="match status" value="1"/>
</dbReference>
<evidence type="ECO:0000313" key="7">
    <source>
        <dbReference type="EMBL" id="MBM7701607.1"/>
    </source>
</evidence>
<keyword evidence="5" id="KW-0170">Cobalt</keyword>
<dbReference type="EMBL" id="JAFBFC010000001">
    <property type="protein sequence ID" value="MBM7701607.1"/>
    <property type="molecule type" value="Genomic_DNA"/>
</dbReference>
<evidence type="ECO:0000256" key="1">
    <source>
        <dbReference type="ARBA" id="ARBA00001922"/>
    </source>
</evidence>
<evidence type="ECO:0000256" key="4">
    <source>
        <dbReference type="ARBA" id="ARBA00023235"/>
    </source>
</evidence>
<dbReference type="RefSeq" id="WP_205183099.1">
    <property type="nucleotide sequence ID" value="NZ_JAFBFC010000001.1"/>
</dbReference>
<dbReference type="Pfam" id="PF01642">
    <property type="entry name" value="MM_CoA_mutase"/>
    <property type="match status" value="1"/>
</dbReference>
<evidence type="ECO:0000313" key="8">
    <source>
        <dbReference type="Proteomes" id="UP000809829"/>
    </source>
</evidence>
<dbReference type="SUPFAM" id="SSF51703">
    <property type="entry name" value="Cobalamin (vitamin B12)-dependent enzymes"/>
    <property type="match status" value="1"/>
</dbReference>
<dbReference type="GO" id="GO:0004494">
    <property type="term" value="F:methylmalonyl-CoA mutase activity"/>
    <property type="evidence" value="ECO:0007669"/>
    <property type="project" value="UniProtKB-EC"/>
</dbReference>
<evidence type="ECO:0000256" key="3">
    <source>
        <dbReference type="ARBA" id="ARBA00022628"/>
    </source>
</evidence>
<gene>
    <name evidence="7" type="ORF">JOC83_000433</name>
</gene>
<comment type="similarity">
    <text evidence="2">Belongs to the methylmalonyl-CoA mutase family.</text>
</comment>
<protein>
    <submittedName>
        <fullName evidence="7">Methylmalonyl-CoA mutase</fullName>
        <ecNumber evidence="7">5.4.99.2</ecNumber>
    </submittedName>
</protein>
<organism evidence="7 8">
    <name type="scientific">Priestia iocasae</name>
    <dbReference type="NCBI Taxonomy" id="2291674"/>
    <lineage>
        <taxon>Bacteria</taxon>
        <taxon>Bacillati</taxon>
        <taxon>Bacillota</taxon>
        <taxon>Bacilli</taxon>
        <taxon>Bacillales</taxon>
        <taxon>Bacillaceae</taxon>
        <taxon>Priestia</taxon>
    </lineage>
</organism>
<dbReference type="InterPro" id="IPR036724">
    <property type="entry name" value="Cobalamin-bd_sf"/>
</dbReference>
<dbReference type="EC" id="5.4.99.2" evidence="7"/>
<feature type="domain" description="Methylmalonyl-CoA mutase alpha/beta chain catalytic" evidence="6">
    <location>
        <begin position="39"/>
        <end position="530"/>
    </location>
</feature>
<keyword evidence="4 7" id="KW-0413">Isomerase</keyword>
<evidence type="ECO:0000259" key="6">
    <source>
        <dbReference type="Pfam" id="PF01642"/>
    </source>
</evidence>
<dbReference type="Gene3D" id="3.40.50.280">
    <property type="entry name" value="Cobalamin-binding domain"/>
    <property type="match status" value="1"/>
</dbReference>
<accession>A0ABS2QRK1</accession>
<name>A0ABS2QRK1_9BACI</name>
<comment type="cofactor">
    <cofactor evidence="1">
        <name>adenosylcob(III)alamin</name>
        <dbReference type="ChEBI" id="CHEBI:18408"/>
    </cofactor>
</comment>
<dbReference type="Gene3D" id="3.20.20.240">
    <property type="entry name" value="Methylmalonyl-CoA mutase"/>
    <property type="match status" value="1"/>
</dbReference>
<keyword evidence="8" id="KW-1185">Reference proteome</keyword>
<evidence type="ECO:0000256" key="2">
    <source>
        <dbReference type="ARBA" id="ARBA00008465"/>
    </source>
</evidence>
<dbReference type="SUPFAM" id="SSF52242">
    <property type="entry name" value="Cobalamin (vitamin B12)-binding domain"/>
    <property type="match status" value="1"/>
</dbReference>
<dbReference type="CDD" id="cd03677">
    <property type="entry name" value="MM_CoA_mutase_beta"/>
    <property type="match status" value="1"/>
</dbReference>
<dbReference type="InterPro" id="IPR006099">
    <property type="entry name" value="MeMalonylCoA_mutase_a/b_cat"/>
</dbReference>
<dbReference type="Proteomes" id="UP000809829">
    <property type="component" value="Unassembled WGS sequence"/>
</dbReference>
<evidence type="ECO:0000256" key="5">
    <source>
        <dbReference type="ARBA" id="ARBA00023285"/>
    </source>
</evidence>
<comment type="caution">
    <text evidence="7">The sequence shown here is derived from an EMBL/GenBank/DDBJ whole genome shotgun (WGS) entry which is preliminary data.</text>
</comment>
<keyword evidence="3" id="KW-0846">Cobalamin</keyword>
<dbReference type="InterPro" id="IPR016176">
    <property type="entry name" value="Cbl-dep_enz_cat"/>
</dbReference>